<feature type="coiled-coil region" evidence="6">
    <location>
        <begin position="172"/>
        <end position="206"/>
    </location>
</feature>
<dbReference type="PANTHER" id="PTHR11102:SF160">
    <property type="entry name" value="ERAD-ASSOCIATED E3 UBIQUITIN-PROTEIN LIGASE COMPONENT HRD3"/>
    <property type="match status" value="1"/>
</dbReference>
<name>A0AAD5XKZ5_9FUNG</name>
<evidence type="ECO:0000259" key="8">
    <source>
        <dbReference type="PROSITE" id="PS50011"/>
    </source>
</evidence>
<keyword evidence="1" id="KW-0808">Transferase</keyword>
<dbReference type="InterPro" id="IPR035897">
    <property type="entry name" value="Toll_tir_struct_dom_sf"/>
</dbReference>
<evidence type="ECO:0000256" key="4">
    <source>
        <dbReference type="ARBA" id="ARBA00038101"/>
    </source>
</evidence>
<keyword evidence="10" id="KW-1185">Reference proteome</keyword>
<evidence type="ECO:0000256" key="7">
    <source>
        <dbReference type="SAM" id="MobiDB-lite"/>
    </source>
</evidence>
<dbReference type="InterPro" id="IPR000157">
    <property type="entry name" value="TIR_dom"/>
</dbReference>
<dbReference type="AlphaFoldDB" id="A0AAD5XKZ5"/>
<dbReference type="CDD" id="cd21037">
    <property type="entry name" value="MLKL_NTD"/>
    <property type="match status" value="1"/>
</dbReference>
<evidence type="ECO:0000256" key="6">
    <source>
        <dbReference type="SAM" id="Coils"/>
    </source>
</evidence>
<dbReference type="EMBL" id="JADGJH010000002">
    <property type="protein sequence ID" value="KAJ3143184.1"/>
    <property type="molecule type" value="Genomic_DNA"/>
</dbReference>
<keyword evidence="1" id="KW-0723">Serine/threonine-protein kinase</keyword>
<evidence type="ECO:0000256" key="5">
    <source>
        <dbReference type="PROSITE-ProRule" id="PRU10141"/>
    </source>
</evidence>
<dbReference type="SUPFAM" id="SSF52200">
    <property type="entry name" value="Toll/Interleukin receptor TIR domain"/>
    <property type="match status" value="1"/>
</dbReference>
<dbReference type="Pfam" id="PF13676">
    <property type="entry name" value="TIR_2"/>
    <property type="match status" value="1"/>
</dbReference>
<dbReference type="InterPro" id="IPR059179">
    <property type="entry name" value="MLKL-like_MCAfunc"/>
</dbReference>
<feature type="region of interest" description="Disordered" evidence="7">
    <location>
        <begin position="220"/>
        <end position="242"/>
    </location>
</feature>
<dbReference type="InterPro" id="IPR017441">
    <property type="entry name" value="Protein_kinase_ATP_BS"/>
</dbReference>
<dbReference type="PROSITE" id="PS50011">
    <property type="entry name" value="PROTEIN_KINASE_DOM"/>
    <property type="match status" value="1"/>
</dbReference>
<dbReference type="Gene3D" id="3.30.200.20">
    <property type="entry name" value="Phosphorylase Kinase, domain 1"/>
    <property type="match status" value="1"/>
</dbReference>
<keyword evidence="3 5" id="KW-0067">ATP-binding</keyword>
<dbReference type="PRINTS" id="PR00109">
    <property type="entry name" value="TYRKINASE"/>
</dbReference>
<dbReference type="Gene3D" id="3.40.50.10140">
    <property type="entry name" value="Toll/interleukin-1 receptor homology (TIR) domain"/>
    <property type="match status" value="1"/>
</dbReference>
<dbReference type="SUPFAM" id="SSF81901">
    <property type="entry name" value="HCP-like"/>
    <property type="match status" value="3"/>
</dbReference>
<comment type="similarity">
    <text evidence="4">Belongs to the sel-1 family.</text>
</comment>
<dbReference type="InterPro" id="IPR011990">
    <property type="entry name" value="TPR-like_helical_dom_sf"/>
</dbReference>
<dbReference type="InterPro" id="IPR011009">
    <property type="entry name" value="Kinase-like_dom_sf"/>
</dbReference>
<dbReference type="PROSITE" id="PS00108">
    <property type="entry name" value="PROTEIN_KINASE_ST"/>
    <property type="match status" value="1"/>
</dbReference>
<accession>A0AAD5XKZ5</accession>
<evidence type="ECO:0000256" key="1">
    <source>
        <dbReference type="ARBA" id="ARBA00022527"/>
    </source>
</evidence>
<dbReference type="InterPro" id="IPR006597">
    <property type="entry name" value="Sel1-like"/>
</dbReference>
<comment type="caution">
    <text evidence="9">The sequence shown here is derived from an EMBL/GenBank/DDBJ whole genome shotgun (WGS) entry which is preliminary data.</text>
</comment>
<dbReference type="InterPro" id="IPR000719">
    <property type="entry name" value="Prot_kinase_dom"/>
</dbReference>
<evidence type="ECO:0000313" key="9">
    <source>
        <dbReference type="EMBL" id="KAJ3143184.1"/>
    </source>
</evidence>
<dbReference type="Proteomes" id="UP001211907">
    <property type="component" value="Unassembled WGS sequence"/>
</dbReference>
<dbReference type="PANTHER" id="PTHR11102">
    <property type="entry name" value="SEL-1-LIKE PROTEIN"/>
    <property type="match status" value="1"/>
</dbReference>
<evidence type="ECO:0000313" key="10">
    <source>
        <dbReference type="Proteomes" id="UP001211907"/>
    </source>
</evidence>
<dbReference type="Gene3D" id="1.25.40.10">
    <property type="entry name" value="Tetratricopeptide repeat domain"/>
    <property type="match status" value="3"/>
</dbReference>
<organism evidence="9 10">
    <name type="scientific">Physocladia obscura</name>
    <dbReference type="NCBI Taxonomy" id="109957"/>
    <lineage>
        <taxon>Eukaryota</taxon>
        <taxon>Fungi</taxon>
        <taxon>Fungi incertae sedis</taxon>
        <taxon>Chytridiomycota</taxon>
        <taxon>Chytridiomycota incertae sedis</taxon>
        <taxon>Chytridiomycetes</taxon>
        <taxon>Chytridiales</taxon>
        <taxon>Chytriomycetaceae</taxon>
        <taxon>Physocladia</taxon>
    </lineage>
</organism>
<keyword evidence="2 5" id="KW-0547">Nucleotide-binding</keyword>
<evidence type="ECO:0000256" key="2">
    <source>
        <dbReference type="ARBA" id="ARBA00022741"/>
    </source>
</evidence>
<dbReference type="SUPFAM" id="SSF56112">
    <property type="entry name" value="Protein kinase-like (PK-like)"/>
    <property type="match status" value="1"/>
</dbReference>
<evidence type="ECO:0000256" key="3">
    <source>
        <dbReference type="ARBA" id="ARBA00022840"/>
    </source>
</evidence>
<dbReference type="SMART" id="SM00671">
    <property type="entry name" value="SEL1"/>
    <property type="match status" value="11"/>
</dbReference>
<keyword evidence="6" id="KW-0175">Coiled coil</keyword>
<proteinExistence type="inferred from homology"/>
<dbReference type="GO" id="GO:0004674">
    <property type="term" value="F:protein serine/threonine kinase activity"/>
    <property type="evidence" value="ECO:0007669"/>
    <property type="project" value="UniProtKB-KW"/>
</dbReference>
<dbReference type="InterPro" id="IPR050767">
    <property type="entry name" value="Sel1_AlgK"/>
</dbReference>
<dbReference type="GO" id="GO:0007165">
    <property type="term" value="P:signal transduction"/>
    <property type="evidence" value="ECO:0007669"/>
    <property type="project" value="InterPro"/>
</dbReference>
<dbReference type="InterPro" id="IPR001245">
    <property type="entry name" value="Ser-Thr/Tyr_kinase_cat_dom"/>
</dbReference>
<gene>
    <name evidence="9" type="ORF">HK100_003862</name>
</gene>
<dbReference type="Gene3D" id="1.10.510.10">
    <property type="entry name" value="Transferase(Phosphotransferase) domain 1"/>
    <property type="match status" value="1"/>
</dbReference>
<feature type="binding site" evidence="5">
    <location>
        <position position="327"/>
    </location>
    <ligand>
        <name>ATP</name>
        <dbReference type="ChEBI" id="CHEBI:30616"/>
    </ligand>
</feature>
<sequence>MLAGTRPTAPITPSLGYSITASEATNVITNAVKSIVPVLSTTAPFVAPIFAAATFILQQCQAAKSNRSDFLALGDLVARASLSVKQTAEHTTVRRVHADALLKVLLEMKDFLKRYDTEEVDREHRVERYVHKLKAIICAKDIQLEIRALQFRLITCASFLNLDLQVRTVTGIDDVKQDTQQLLANNEALTQKIDELTLRFEQLADLAIFMAHAMERIETMSPEGRGRITGSSSGDSDRDRRASLFSEMSPTRSLVKIVDSSRTKVFQAAQNARARESTLPFNQSTLQQWMISSLEVQFEMTDDNLIGRGSSATVYKGFYHNEPVAVKLFHNLINNDPDSLETAISKEISTWMKLSGKPYILRLVGACTKVKKPYIVSEYCFSTADKYIRHNPQELMRIIYELSCGLETIHLASFIHRDIKSFNILITERKHVAIADFGLSKNAVEHLSQTSGISPPASVGTLNWMSPEQRFRPRQVSAKSDIWSFGMVMYEFVAGKVPFHDYSDEEIKVALNSENDRPTKPDGCSPKLWELIVKCWKSNPDERPTASDIRIFLENEFYSLLGSAVTNIDWTIFMSYCWKNSSEAFQMNQIREDTGCGPCDPRNLARKLTSLGHVTWLDVDRLKINQPLFEHLVDGLNPAKLAVICVSNEYSQSENCVREFKYIVNELKIPHIIVVVGPDSPHDWKRTVIGLLAEDKLYIEARSPLQQEYADDTFANIVDAVEDALNTQRELKVGPQIHAHLDAAASVKRLSNISSPSVLKPIKTTPTVMVEKLTSPISERRPNPTNILELAQVGDIQSQILVANAFASGQQGFQKDINQAFKWYKSAALAGNVQAEYEIGEMYQKGTGVDQDLDKAVEWFKRAAAKNHAQSQVSLGSMYLNGVGILASDPGKAVECFKKAASSGNPDGQNSLGLCYIDGIGVTKDLTKAIEWLSKASTQGHIEAQNRLALIYLQDNGHQRDEARAIELLKKGAALKNSKSQNLLGLAYRNGTGVKKCYTDAVEWFELSASQGNIEAKNNLAYMCLNGFGTPQDYQEAINLYTMTSSLGDTSGQVGLAYMHLHGLGVSRDLGRAFDFSSRYTKAAIQENSEAQCALGRMYQNGAGVERNLYKAFDWYQKSASQNNSDGQNNLGLMYLNGYGMAKPSFSKAFEWFQKSAKQGNPKGENNVGHMYEYGYGVRKDQRQAIEWYEKAANQDLEDAIKSLRRLGVD</sequence>
<dbReference type="PROSITE" id="PS00107">
    <property type="entry name" value="PROTEIN_KINASE_ATP"/>
    <property type="match status" value="1"/>
</dbReference>
<dbReference type="SMART" id="SM00220">
    <property type="entry name" value="S_TKc"/>
    <property type="match status" value="1"/>
</dbReference>
<dbReference type="InterPro" id="IPR008271">
    <property type="entry name" value="Ser/Thr_kinase_AS"/>
</dbReference>
<dbReference type="Pfam" id="PF07714">
    <property type="entry name" value="PK_Tyr_Ser-Thr"/>
    <property type="match status" value="1"/>
</dbReference>
<dbReference type="Pfam" id="PF08238">
    <property type="entry name" value="Sel1"/>
    <property type="match status" value="11"/>
</dbReference>
<dbReference type="GO" id="GO:0005524">
    <property type="term" value="F:ATP binding"/>
    <property type="evidence" value="ECO:0007669"/>
    <property type="project" value="UniProtKB-UniRule"/>
</dbReference>
<keyword evidence="1" id="KW-0418">Kinase</keyword>
<feature type="domain" description="Protein kinase" evidence="8">
    <location>
        <begin position="300"/>
        <end position="558"/>
    </location>
</feature>
<protein>
    <recommendedName>
        <fullName evidence="8">Protein kinase domain-containing protein</fullName>
    </recommendedName>
</protein>
<reference evidence="9" key="1">
    <citation type="submission" date="2020-05" db="EMBL/GenBank/DDBJ databases">
        <title>Phylogenomic resolution of chytrid fungi.</title>
        <authorList>
            <person name="Stajich J.E."/>
            <person name="Amses K."/>
            <person name="Simmons R."/>
            <person name="Seto K."/>
            <person name="Myers J."/>
            <person name="Bonds A."/>
            <person name="Quandt C.A."/>
            <person name="Barry K."/>
            <person name="Liu P."/>
            <person name="Grigoriev I."/>
            <person name="Longcore J.E."/>
            <person name="James T.Y."/>
        </authorList>
    </citation>
    <scope>NUCLEOTIDE SEQUENCE</scope>
    <source>
        <strain evidence="9">JEL0513</strain>
    </source>
</reference>